<evidence type="ECO:0000313" key="2">
    <source>
        <dbReference type="EMBL" id="GGL17813.1"/>
    </source>
</evidence>
<dbReference type="Proteomes" id="UP000656042">
    <property type="component" value="Unassembled WGS sequence"/>
</dbReference>
<keyword evidence="1" id="KW-1133">Transmembrane helix</keyword>
<reference evidence="2" key="2">
    <citation type="submission" date="2020-09" db="EMBL/GenBank/DDBJ databases">
        <authorList>
            <person name="Sun Q."/>
            <person name="Zhou Y."/>
        </authorList>
    </citation>
    <scope>NUCLEOTIDE SEQUENCE</scope>
    <source>
        <strain evidence="2">CGMCC 4.7299</strain>
    </source>
</reference>
<comment type="caution">
    <text evidence="2">The sequence shown here is derived from an EMBL/GenBank/DDBJ whole genome shotgun (WGS) entry which is preliminary data.</text>
</comment>
<gene>
    <name evidence="2" type="ORF">GCM10012284_60540</name>
</gene>
<proteinExistence type="predicted"/>
<feature type="transmembrane region" description="Helical" evidence="1">
    <location>
        <begin position="56"/>
        <end position="75"/>
    </location>
</feature>
<sequence>MAKSGVKAAVKAVQQKGIKGLAWASFALAVVGGTLAPQMFLGKLIQGFLGLWPWPWIPPVLLAATIVAVGIDIFIDLTPNQAAIWSALTMPTIAASVKGKLGDTVSGWCQALLDQIDGWLHTWITDSSTGLAIACIAASLIMARRVVKKSKAAGVA</sequence>
<keyword evidence="3" id="KW-1185">Reference proteome</keyword>
<evidence type="ECO:0000256" key="1">
    <source>
        <dbReference type="SAM" id="Phobius"/>
    </source>
</evidence>
<keyword evidence="1" id="KW-0472">Membrane</keyword>
<keyword evidence="1" id="KW-0812">Transmembrane</keyword>
<dbReference type="RefSeq" id="WP_189082750.1">
    <property type="nucleotide sequence ID" value="NZ_BMMX01000058.1"/>
</dbReference>
<feature type="transmembrane region" description="Helical" evidence="1">
    <location>
        <begin position="21"/>
        <end position="41"/>
    </location>
</feature>
<dbReference type="EMBL" id="BMMX01000058">
    <property type="protein sequence ID" value="GGL17813.1"/>
    <property type="molecule type" value="Genomic_DNA"/>
</dbReference>
<reference evidence="2" key="1">
    <citation type="journal article" date="2014" name="Int. J. Syst. Evol. Microbiol.">
        <title>Complete genome sequence of Corynebacterium casei LMG S-19264T (=DSM 44701T), isolated from a smear-ripened cheese.</title>
        <authorList>
            <consortium name="US DOE Joint Genome Institute (JGI-PGF)"/>
            <person name="Walter F."/>
            <person name="Albersmeier A."/>
            <person name="Kalinowski J."/>
            <person name="Ruckert C."/>
        </authorList>
    </citation>
    <scope>NUCLEOTIDE SEQUENCE</scope>
    <source>
        <strain evidence="2">CGMCC 4.7299</strain>
    </source>
</reference>
<organism evidence="2 3">
    <name type="scientific">Mangrovihabitans endophyticus</name>
    <dbReference type="NCBI Taxonomy" id="1751298"/>
    <lineage>
        <taxon>Bacteria</taxon>
        <taxon>Bacillati</taxon>
        <taxon>Actinomycetota</taxon>
        <taxon>Actinomycetes</taxon>
        <taxon>Micromonosporales</taxon>
        <taxon>Micromonosporaceae</taxon>
        <taxon>Mangrovihabitans</taxon>
    </lineage>
</organism>
<dbReference type="AlphaFoldDB" id="A0A8J3FRP3"/>
<protein>
    <submittedName>
        <fullName evidence="2">Uncharacterized protein</fullName>
    </submittedName>
</protein>
<name>A0A8J3FRP3_9ACTN</name>
<evidence type="ECO:0000313" key="3">
    <source>
        <dbReference type="Proteomes" id="UP000656042"/>
    </source>
</evidence>
<accession>A0A8J3FRP3</accession>